<dbReference type="SUPFAM" id="SSF47473">
    <property type="entry name" value="EF-hand"/>
    <property type="match status" value="1"/>
</dbReference>
<evidence type="ECO:0000313" key="3">
    <source>
        <dbReference type="EMBL" id="MDH5830784.1"/>
    </source>
</evidence>
<evidence type="ECO:0000259" key="2">
    <source>
        <dbReference type="PROSITE" id="PS50222"/>
    </source>
</evidence>
<dbReference type="PROSITE" id="PS00018">
    <property type="entry name" value="EF_HAND_1"/>
    <property type="match status" value="1"/>
</dbReference>
<keyword evidence="4" id="KW-1185">Reference proteome</keyword>
<keyword evidence="1" id="KW-0732">Signal</keyword>
<dbReference type="InterPro" id="IPR002048">
    <property type="entry name" value="EF_hand_dom"/>
</dbReference>
<dbReference type="PROSITE" id="PS50222">
    <property type="entry name" value="EF_HAND_2"/>
    <property type="match status" value="2"/>
</dbReference>
<comment type="caution">
    <text evidence="3">The sequence shown here is derived from an EMBL/GenBank/DDBJ whole genome shotgun (WGS) entry which is preliminary data.</text>
</comment>
<gene>
    <name evidence="3" type="ORF">QFW80_09700</name>
</gene>
<feature type="domain" description="EF-hand" evidence="2">
    <location>
        <begin position="31"/>
        <end position="66"/>
    </location>
</feature>
<organism evidence="3 4">
    <name type="scientific">Luteimonas rhizosphaericola</name>
    <dbReference type="NCBI Taxonomy" id="3042024"/>
    <lineage>
        <taxon>Bacteria</taxon>
        <taxon>Pseudomonadati</taxon>
        <taxon>Pseudomonadota</taxon>
        <taxon>Gammaproteobacteria</taxon>
        <taxon>Lysobacterales</taxon>
        <taxon>Lysobacteraceae</taxon>
        <taxon>Luteimonas</taxon>
    </lineage>
</organism>
<dbReference type="EMBL" id="JARXRN010000025">
    <property type="protein sequence ID" value="MDH5830784.1"/>
    <property type="molecule type" value="Genomic_DNA"/>
</dbReference>
<proteinExistence type="predicted"/>
<dbReference type="Proteomes" id="UP001156831">
    <property type="component" value="Unassembled WGS sequence"/>
</dbReference>
<evidence type="ECO:0000256" key="1">
    <source>
        <dbReference type="SAM" id="SignalP"/>
    </source>
</evidence>
<feature type="chain" id="PRO_5045093647" evidence="1">
    <location>
        <begin position="25"/>
        <end position="95"/>
    </location>
</feature>
<dbReference type="RefSeq" id="WP_280601633.1">
    <property type="nucleotide sequence ID" value="NZ_JARXRN010000025.1"/>
</dbReference>
<reference evidence="3 4" key="1">
    <citation type="submission" date="2023-04" db="EMBL/GenBank/DDBJ databases">
        <title>Luteimonas sp. M1R5S18.</title>
        <authorList>
            <person name="Sun J.-Q."/>
        </authorList>
    </citation>
    <scope>NUCLEOTIDE SEQUENCE [LARGE SCALE GENOMIC DNA]</scope>
    <source>
        <strain evidence="3 4">M1R5S18</strain>
    </source>
</reference>
<feature type="domain" description="EF-hand" evidence="2">
    <location>
        <begin position="67"/>
        <end position="93"/>
    </location>
</feature>
<dbReference type="Gene3D" id="1.10.238.10">
    <property type="entry name" value="EF-hand"/>
    <property type="match status" value="2"/>
</dbReference>
<dbReference type="InterPro" id="IPR011992">
    <property type="entry name" value="EF-hand-dom_pair"/>
</dbReference>
<name>A0ABT6JJB8_9GAMM</name>
<feature type="signal peptide" evidence="1">
    <location>
        <begin position="1"/>
        <end position="24"/>
    </location>
</feature>
<accession>A0ABT6JJB8</accession>
<sequence>MRYCSPFTLAVVLALAALSSSACAQRQLSADQREVIRERWQAADRNGDGAIDRAEAEAGLPRVYAHFDRLDTDGDGRLTAEELRAMADAARARRR</sequence>
<protein>
    <submittedName>
        <fullName evidence="3">EF-hand domain-containing protein</fullName>
    </submittedName>
</protein>
<dbReference type="PROSITE" id="PS51257">
    <property type="entry name" value="PROKAR_LIPOPROTEIN"/>
    <property type="match status" value="1"/>
</dbReference>
<dbReference type="SMART" id="SM00054">
    <property type="entry name" value="EFh"/>
    <property type="match status" value="2"/>
</dbReference>
<dbReference type="Pfam" id="PF13202">
    <property type="entry name" value="EF-hand_5"/>
    <property type="match status" value="2"/>
</dbReference>
<evidence type="ECO:0000313" key="4">
    <source>
        <dbReference type="Proteomes" id="UP001156831"/>
    </source>
</evidence>
<dbReference type="InterPro" id="IPR018247">
    <property type="entry name" value="EF_Hand_1_Ca_BS"/>
</dbReference>